<evidence type="ECO:0000256" key="2">
    <source>
        <dbReference type="ARBA" id="ARBA00022491"/>
    </source>
</evidence>
<dbReference type="GeneID" id="64856907"/>
<dbReference type="Pfam" id="PF02146">
    <property type="entry name" value="SIR2"/>
    <property type="match status" value="1"/>
</dbReference>
<dbReference type="PANTHER" id="PTHR11085">
    <property type="entry name" value="NAD-DEPENDENT PROTEIN DEACYLASE SIRTUIN-5, MITOCHONDRIAL-RELATED"/>
    <property type="match status" value="1"/>
</dbReference>
<keyword evidence="5" id="KW-0479">Metal-binding</keyword>
<feature type="binding site" evidence="5">
    <location>
        <position position="249"/>
    </location>
    <ligand>
        <name>Zn(2+)</name>
        <dbReference type="ChEBI" id="CHEBI:29105"/>
    </ligand>
</feature>
<dbReference type="InterPro" id="IPR026590">
    <property type="entry name" value="Ssirtuin_cat_dom"/>
</dbReference>
<dbReference type="GO" id="GO:0046872">
    <property type="term" value="F:metal ion binding"/>
    <property type="evidence" value="ECO:0007669"/>
    <property type="project" value="UniProtKB-KW"/>
</dbReference>
<dbReference type="OrthoDB" id="2919105at2759"/>
<accession>A0A8H2VE66</accession>
<dbReference type="Gene3D" id="3.30.1600.10">
    <property type="entry name" value="SIR2/SIRT2 'Small Domain"/>
    <property type="match status" value="1"/>
</dbReference>
<dbReference type="PANTHER" id="PTHR11085:SF15">
    <property type="entry name" value="NAD-DEPENDENT HISTONE DEACETYLASE HST4"/>
    <property type="match status" value="1"/>
</dbReference>
<dbReference type="GO" id="GO:0070403">
    <property type="term" value="F:NAD+ binding"/>
    <property type="evidence" value="ECO:0007669"/>
    <property type="project" value="InterPro"/>
</dbReference>
<dbReference type="InterPro" id="IPR029035">
    <property type="entry name" value="DHS-like_NAD/FAD-binding_dom"/>
</dbReference>
<dbReference type="InterPro" id="IPR050134">
    <property type="entry name" value="NAD-dep_sirtuin_deacylases"/>
</dbReference>
<evidence type="ECO:0000313" key="8">
    <source>
        <dbReference type="EMBL" id="CAB4253931.1"/>
    </source>
</evidence>
<dbReference type="EMBL" id="CAEFZW010000003">
    <property type="protein sequence ID" value="CAB4253931.1"/>
    <property type="molecule type" value="Genomic_DNA"/>
</dbReference>
<keyword evidence="2" id="KW-0678">Repressor</keyword>
<reference evidence="8 9" key="1">
    <citation type="submission" date="2020-05" db="EMBL/GenBank/DDBJ databases">
        <authorList>
            <person name="Casaregola S."/>
            <person name="Devillers H."/>
            <person name="Grondin C."/>
        </authorList>
    </citation>
    <scope>NUCLEOTIDE SEQUENCE [LARGE SCALE GENOMIC DNA]</scope>
    <source>
        <strain evidence="8 9">CLIB 1767</strain>
    </source>
</reference>
<dbReference type="Gene3D" id="3.40.50.1220">
    <property type="entry name" value="TPP-binding domain"/>
    <property type="match status" value="1"/>
</dbReference>
<feature type="region of interest" description="Disordered" evidence="6">
    <location>
        <begin position="55"/>
        <end position="81"/>
    </location>
</feature>
<feature type="active site" description="Proton acceptor" evidence="5">
    <location>
        <position position="241"/>
    </location>
</feature>
<sequence length="402" mass="45399">MPSLSSDSSKTSLTPSVPLTPPTTLKKRTTRDVLSNESPLAPKLLLHDLLKNDKLLTPASSPQKKKIKQSSPLIKRKKPRRTTIHRPIANSVLSLECYPLIKPKEQPHNNYLRHILNTCENIVVVAGAGISTHAGIPDFRSKQTGLYSKEKFNKSLMDINMIYSNESMTLKFNELMVSLYLKSIHAETTPFHQLLDKLAKQKRLKRIYTQNIDSLETKLPHLMEYNDNNNSTNYPILVQLHGNISNTRCNKCNNIQKFDPHRLKTTENPKGDLIASCLECEELEYVRSVAGLRSKGVGSIRPTITLYNEVHQDGDTIANIINYDTKLKSIDLLIIVGTMLSIPHVKKLCQNMAHSLKNGRRKKGHVIFISNEPPTQSVLNAFKDTLDLIVIGDCQTLYNYID</sequence>
<dbReference type="GO" id="GO:0017136">
    <property type="term" value="F:histone deacetylase activity, NAD-dependent"/>
    <property type="evidence" value="ECO:0007669"/>
    <property type="project" value="TreeGrafter"/>
</dbReference>
<dbReference type="GO" id="GO:0000122">
    <property type="term" value="P:negative regulation of transcription by RNA polymerase II"/>
    <property type="evidence" value="ECO:0007669"/>
    <property type="project" value="TreeGrafter"/>
</dbReference>
<feature type="domain" description="Deacetylase sirtuin-type" evidence="7">
    <location>
        <begin position="102"/>
        <end position="402"/>
    </location>
</feature>
<feature type="compositionally biased region" description="Low complexity" evidence="6">
    <location>
        <begin position="1"/>
        <end position="17"/>
    </location>
</feature>
<evidence type="ECO:0000313" key="9">
    <source>
        <dbReference type="Proteomes" id="UP000644660"/>
    </source>
</evidence>
<feature type="binding site" evidence="5">
    <location>
        <position position="252"/>
    </location>
    <ligand>
        <name>Zn(2+)</name>
        <dbReference type="ChEBI" id="CHEBI:29105"/>
    </ligand>
</feature>
<feature type="region of interest" description="Disordered" evidence="6">
    <location>
        <begin position="1"/>
        <end position="37"/>
    </location>
</feature>
<evidence type="ECO:0000256" key="3">
    <source>
        <dbReference type="ARBA" id="ARBA00022679"/>
    </source>
</evidence>
<dbReference type="GO" id="GO:0005634">
    <property type="term" value="C:nucleus"/>
    <property type="evidence" value="ECO:0007669"/>
    <property type="project" value="TreeGrafter"/>
</dbReference>
<dbReference type="Proteomes" id="UP000644660">
    <property type="component" value="Unassembled WGS sequence"/>
</dbReference>
<feature type="binding site" evidence="5">
    <location>
        <position position="280"/>
    </location>
    <ligand>
        <name>Zn(2+)</name>
        <dbReference type="ChEBI" id="CHEBI:29105"/>
    </ligand>
</feature>
<comment type="similarity">
    <text evidence="1">Belongs to the sirtuin family. Class I subfamily.</text>
</comment>
<dbReference type="GO" id="GO:0031934">
    <property type="term" value="C:mating-type region heterochromatin"/>
    <property type="evidence" value="ECO:0007669"/>
    <property type="project" value="TreeGrafter"/>
</dbReference>
<proteinExistence type="inferred from homology"/>
<keyword evidence="9" id="KW-1185">Reference proteome</keyword>
<dbReference type="CDD" id="cd00296">
    <property type="entry name" value="SIR2"/>
    <property type="match status" value="1"/>
</dbReference>
<gene>
    <name evidence="8" type="ORF">KABA2_03S08646</name>
</gene>
<dbReference type="PROSITE" id="PS50305">
    <property type="entry name" value="SIRTUIN"/>
    <property type="match status" value="1"/>
</dbReference>
<evidence type="ECO:0000259" key="7">
    <source>
        <dbReference type="PROSITE" id="PS50305"/>
    </source>
</evidence>
<keyword evidence="5" id="KW-0862">Zinc</keyword>
<keyword evidence="4" id="KW-0520">NAD</keyword>
<evidence type="ECO:0000256" key="6">
    <source>
        <dbReference type="SAM" id="MobiDB-lite"/>
    </source>
</evidence>
<feature type="binding site" evidence="5">
    <location>
        <position position="277"/>
    </location>
    <ligand>
        <name>Zn(2+)</name>
        <dbReference type="ChEBI" id="CHEBI:29105"/>
    </ligand>
</feature>
<dbReference type="GO" id="GO:0031508">
    <property type="term" value="P:pericentric heterochromatin formation"/>
    <property type="evidence" value="ECO:0007669"/>
    <property type="project" value="TreeGrafter"/>
</dbReference>
<feature type="compositionally biased region" description="Basic residues" evidence="6">
    <location>
        <begin position="63"/>
        <end position="81"/>
    </location>
</feature>
<dbReference type="InterPro" id="IPR003000">
    <property type="entry name" value="Sirtuin"/>
</dbReference>
<evidence type="ECO:0000256" key="1">
    <source>
        <dbReference type="ARBA" id="ARBA00006924"/>
    </source>
</evidence>
<protein>
    <submittedName>
        <fullName evidence="8">Similar to Saccharomyces cerevisiae YDR191W HST4 Member of the Sir2 family of NAD(+)-dependent protein deacetylases</fullName>
    </submittedName>
</protein>
<evidence type="ECO:0000256" key="5">
    <source>
        <dbReference type="PROSITE-ProRule" id="PRU00236"/>
    </source>
</evidence>
<comment type="caution">
    <text evidence="8">The sequence shown here is derived from an EMBL/GenBank/DDBJ whole genome shotgun (WGS) entry which is preliminary data.</text>
</comment>
<organism evidence="8 9">
    <name type="scientific">Maudiozyma barnettii</name>
    <dbReference type="NCBI Taxonomy" id="61262"/>
    <lineage>
        <taxon>Eukaryota</taxon>
        <taxon>Fungi</taxon>
        <taxon>Dikarya</taxon>
        <taxon>Ascomycota</taxon>
        <taxon>Saccharomycotina</taxon>
        <taxon>Saccharomycetes</taxon>
        <taxon>Saccharomycetales</taxon>
        <taxon>Saccharomycetaceae</taxon>
        <taxon>Maudiozyma</taxon>
    </lineage>
</organism>
<dbReference type="SUPFAM" id="SSF52467">
    <property type="entry name" value="DHS-like NAD/FAD-binding domain"/>
    <property type="match status" value="1"/>
</dbReference>
<dbReference type="GO" id="GO:0006282">
    <property type="term" value="P:regulation of DNA repair"/>
    <property type="evidence" value="ECO:0007669"/>
    <property type="project" value="TreeGrafter"/>
</dbReference>
<evidence type="ECO:0000256" key="4">
    <source>
        <dbReference type="ARBA" id="ARBA00023027"/>
    </source>
</evidence>
<dbReference type="RefSeq" id="XP_041405776.1">
    <property type="nucleotide sequence ID" value="XM_041549842.1"/>
</dbReference>
<dbReference type="InterPro" id="IPR026591">
    <property type="entry name" value="Sirtuin_cat_small_dom_sf"/>
</dbReference>
<dbReference type="GO" id="GO:1990414">
    <property type="term" value="P:replication-born double-strand break repair via sister chromatid exchange"/>
    <property type="evidence" value="ECO:0007669"/>
    <property type="project" value="TreeGrafter"/>
</dbReference>
<dbReference type="AlphaFoldDB" id="A0A8H2VE66"/>
<name>A0A8H2VE66_9SACH</name>
<keyword evidence="3" id="KW-0808">Transferase</keyword>